<dbReference type="Proteomes" id="UP000550707">
    <property type="component" value="Unassembled WGS sequence"/>
</dbReference>
<name>A0A7J8I0P9_MOLMO</name>
<keyword evidence="2" id="KW-1185">Reference proteome</keyword>
<comment type="caution">
    <text evidence="1">The sequence shown here is derived from an EMBL/GenBank/DDBJ whole genome shotgun (WGS) entry which is preliminary data.</text>
</comment>
<evidence type="ECO:0000313" key="1">
    <source>
        <dbReference type="EMBL" id="KAF6477841.1"/>
    </source>
</evidence>
<accession>A0A7J8I0P9</accession>
<organism evidence="1 2">
    <name type="scientific">Molossus molossus</name>
    <name type="common">Pallas' mastiff bat</name>
    <name type="synonym">Vespertilio molossus</name>
    <dbReference type="NCBI Taxonomy" id="27622"/>
    <lineage>
        <taxon>Eukaryota</taxon>
        <taxon>Metazoa</taxon>
        <taxon>Chordata</taxon>
        <taxon>Craniata</taxon>
        <taxon>Vertebrata</taxon>
        <taxon>Euteleostomi</taxon>
        <taxon>Mammalia</taxon>
        <taxon>Eutheria</taxon>
        <taxon>Laurasiatheria</taxon>
        <taxon>Chiroptera</taxon>
        <taxon>Yangochiroptera</taxon>
        <taxon>Molossidae</taxon>
        <taxon>Molossus</taxon>
    </lineage>
</organism>
<evidence type="ECO:0000313" key="2">
    <source>
        <dbReference type="Proteomes" id="UP000550707"/>
    </source>
</evidence>
<reference evidence="1 2" key="1">
    <citation type="journal article" date="2020" name="Nature">
        <title>Six reference-quality genomes reveal evolution of bat adaptations.</title>
        <authorList>
            <person name="Jebb D."/>
            <person name="Huang Z."/>
            <person name="Pippel M."/>
            <person name="Hughes G.M."/>
            <person name="Lavrichenko K."/>
            <person name="Devanna P."/>
            <person name="Winkler S."/>
            <person name="Jermiin L.S."/>
            <person name="Skirmuntt E.C."/>
            <person name="Katzourakis A."/>
            <person name="Burkitt-Gray L."/>
            <person name="Ray D.A."/>
            <person name="Sullivan K.A.M."/>
            <person name="Roscito J.G."/>
            <person name="Kirilenko B.M."/>
            <person name="Davalos L.M."/>
            <person name="Corthals A.P."/>
            <person name="Power M.L."/>
            <person name="Jones G."/>
            <person name="Ransome R.D."/>
            <person name="Dechmann D.K.N."/>
            <person name="Locatelli A.G."/>
            <person name="Puechmaille S.J."/>
            <person name="Fedrigo O."/>
            <person name="Jarvis E.D."/>
            <person name="Hiller M."/>
            <person name="Vernes S.C."/>
            <person name="Myers E.W."/>
            <person name="Teeling E.C."/>
        </authorList>
    </citation>
    <scope>NUCLEOTIDE SEQUENCE [LARGE SCALE GENOMIC DNA]</scope>
    <source>
        <strain evidence="1">MMolMol1</strain>
        <tissue evidence="1">Muscle</tissue>
    </source>
</reference>
<dbReference type="InParanoid" id="A0A7J8I0P9"/>
<protein>
    <submittedName>
        <fullName evidence="1">Uncharacterized protein</fullName>
    </submittedName>
</protein>
<dbReference type="AlphaFoldDB" id="A0A7J8I0P9"/>
<gene>
    <name evidence="1" type="ORF">HJG59_010753</name>
</gene>
<proteinExistence type="predicted"/>
<dbReference type="EMBL" id="JACASF010000005">
    <property type="protein sequence ID" value="KAF6477841.1"/>
    <property type="molecule type" value="Genomic_DNA"/>
</dbReference>
<sequence length="133" mass="15109">MAVDGLRRWPIKLLKGSFDLQAAPRTDRTSFLLENALFFGVHLGRRWESPRRLRLPSWGPYHGQRRGDRPETGAILLVRWGDFDLSGRCSAAKGCRRPVSLVQGLPQQRWGHGMSPVGLCLKCTAPKGQRWLY</sequence>